<evidence type="ECO:0000313" key="2">
    <source>
        <dbReference type="Proteomes" id="UP001597361"/>
    </source>
</evidence>
<dbReference type="RefSeq" id="WP_376886664.1">
    <property type="nucleotide sequence ID" value="NZ_JBHUHR010000038.1"/>
</dbReference>
<sequence>MIGKYKKILHQVGKLKFQASTSLVIFLSAACMEQNNQICDESIPIGSDVTDLLVDNHKCNLAEQNEQDLATFKITSQSEFEELLTCQSPQIKIDFENEFIVGGQVKSYQCGSFKEAFSEKKCNKIKIGVNIQPQDCTGITDVLFFVSLPIEYINNDLEFEIVYLEP</sequence>
<evidence type="ECO:0000313" key="1">
    <source>
        <dbReference type="EMBL" id="MFD2035732.1"/>
    </source>
</evidence>
<dbReference type="EMBL" id="JBHUHR010000038">
    <property type="protein sequence ID" value="MFD2035732.1"/>
    <property type="molecule type" value="Genomic_DNA"/>
</dbReference>
<comment type="caution">
    <text evidence="1">The sequence shown here is derived from an EMBL/GenBank/DDBJ whole genome shotgun (WGS) entry which is preliminary data.</text>
</comment>
<accession>A0ABW4VM12</accession>
<name>A0ABW4VM12_9BACT</name>
<protein>
    <recommendedName>
        <fullName evidence="3">Lipoprotein</fullName>
    </recommendedName>
</protein>
<proteinExistence type="predicted"/>
<gene>
    <name evidence="1" type="ORF">ACFSKL_13090</name>
</gene>
<evidence type="ECO:0008006" key="3">
    <source>
        <dbReference type="Google" id="ProtNLM"/>
    </source>
</evidence>
<reference evidence="2" key="1">
    <citation type="journal article" date="2019" name="Int. J. Syst. Evol. Microbiol.">
        <title>The Global Catalogue of Microorganisms (GCM) 10K type strain sequencing project: providing services to taxonomists for standard genome sequencing and annotation.</title>
        <authorList>
            <consortium name="The Broad Institute Genomics Platform"/>
            <consortium name="The Broad Institute Genome Sequencing Center for Infectious Disease"/>
            <person name="Wu L."/>
            <person name="Ma J."/>
        </authorList>
    </citation>
    <scope>NUCLEOTIDE SEQUENCE [LARGE SCALE GENOMIC DNA]</scope>
    <source>
        <strain evidence="2">CGMCC 1.15180</strain>
    </source>
</reference>
<organism evidence="1 2">
    <name type="scientific">Belliella marina</name>
    <dbReference type="NCBI Taxonomy" id="1644146"/>
    <lineage>
        <taxon>Bacteria</taxon>
        <taxon>Pseudomonadati</taxon>
        <taxon>Bacteroidota</taxon>
        <taxon>Cytophagia</taxon>
        <taxon>Cytophagales</taxon>
        <taxon>Cyclobacteriaceae</taxon>
        <taxon>Belliella</taxon>
    </lineage>
</organism>
<dbReference type="Proteomes" id="UP001597361">
    <property type="component" value="Unassembled WGS sequence"/>
</dbReference>
<keyword evidence="2" id="KW-1185">Reference proteome</keyword>
<dbReference type="PROSITE" id="PS51257">
    <property type="entry name" value="PROKAR_LIPOPROTEIN"/>
    <property type="match status" value="1"/>
</dbReference>